<evidence type="ECO:0000313" key="5">
    <source>
        <dbReference type="Proteomes" id="UP000199310"/>
    </source>
</evidence>
<dbReference type="InterPro" id="IPR018060">
    <property type="entry name" value="HTH_AraC"/>
</dbReference>
<evidence type="ECO:0000256" key="2">
    <source>
        <dbReference type="ARBA" id="ARBA00023163"/>
    </source>
</evidence>
<gene>
    <name evidence="4" type="ORF">SAMN04488122_0867</name>
</gene>
<dbReference type="GO" id="GO:0003700">
    <property type="term" value="F:DNA-binding transcription factor activity"/>
    <property type="evidence" value="ECO:0007669"/>
    <property type="project" value="InterPro"/>
</dbReference>
<feature type="domain" description="HTH araC/xylS-type" evidence="3">
    <location>
        <begin position="219"/>
        <end position="315"/>
    </location>
</feature>
<sequence length="320" mass="36621">MDLKLSSSRFGELPLSNVMPDQYAHLAIPGTQLRSASWAKNSLVLQCRQSGPFSIYHSLLSGSQPDHLNASYLQGVVVLHLSLQGTIRYQVQGLSPIVLHERSYTIYYAPVWLAKIHITDNTSRSILLCMAPDVFHKHSFRFERAKEVLWRMRENEPTKLSKHRLIADYNLLMMLGNALEGGGDIDWQAEAADYAIEMTLLKNSTPKNKLSDDEIGRVYQIREIITSDLKVTHTTEELSKATDLNHYQLRTWFSLVYGMSISDYRIETKIRRAVELLNKGEKVVVIASQVGYSESQLRRTFSDYFGCTIQEYTRGLRKKE</sequence>
<dbReference type="SUPFAM" id="SSF46689">
    <property type="entry name" value="Homeodomain-like"/>
    <property type="match status" value="1"/>
</dbReference>
<keyword evidence="1" id="KW-0805">Transcription regulation</keyword>
<dbReference type="InterPro" id="IPR053142">
    <property type="entry name" value="PchR_regulatory_protein"/>
</dbReference>
<dbReference type="STRING" id="29529.SAMN04488122_0867"/>
<dbReference type="PROSITE" id="PS01124">
    <property type="entry name" value="HTH_ARAC_FAMILY_2"/>
    <property type="match status" value="1"/>
</dbReference>
<accession>A0A1I0PMB5</accession>
<evidence type="ECO:0000256" key="1">
    <source>
        <dbReference type="ARBA" id="ARBA00023015"/>
    </source>
</evidence>
<dbReference type="Gene3D" id="1.10.10.60">
    <property type="entry name" value="Homeodomain-like"/>
    <property type="match status" value="1"/>
</dbReference>
<dbReference type="EMBL" id="FOJG01000001">
    <property type="protein sequence ID" value="SEW15530.1"/>
    <property type="molecule type" value="Genomic_DNA"/>
</dbReference>
<dbReference type="OrthoDB" id="282744at2"/>
<dbReference type="PANTHER" id="PTHR47893">
    <property type="entry name" value="REGULATORY PROTEIN PCHR"/>
    <property type="match status" value="1"/>
</dbReference>
<name>A0A1I0PMB5_9BACT</name>
<evidence type="ECO:0000313" key="4">
    <source>
        <dbReference type="EMBL" id="SEW15530.1"/>
    </source>
</evidence>
<protein>
    <submittedName>
        <fullName evidence="4">AraC-type DNA-binding protein</fullName>
    </submittedName>
</protein>
<dbReference type="GO" id="GO:0043565">
    <property type="term" value="F:sequence-specific DNA binding"/>
    <property type="evidence" value="ECO:0007669"/>
    <property type="project" value="InterPro"/>
</dbReference>
<dbReference type="AlphaFoldDB" id="A0A1I0PMB5"/>
<dbReference type="PANTHER" id="PTHR47893:SF1">
    <property type="entry name" value="REGULATORY PROTEIN PCHR"/>
    <property type="match status" value="1"/>
</dbReference>
<dbReference type="Proteomes" id="UP000199310">
    <property type="component" value="Unassembled WGS sequence"/>
</dbReference>
<keyword evidence="4" id="KW-0238">DNA-binding</keyword>
<evidence type="ECO:0000259" key="3">
    <source>
        <dbReference type="PROSITE" id="PS01124"/>
    </source>
</evidence>
<reference evidence="5" key="1">
    <citation type="submission" date="2016-10" db="EMBL/GenBank/DDBJ databases">
        <authorList>
            <person name="Varghese N."/>
            <person name="Submissions S."/>
        </authorList>
    </citation>
    <scope>NUCLEOTIDE SEQUENCE [LARGE SCALE GENOMIC DNA]</scope>
    <source>
        <strain evidence="5">DSM 3695</strain>
    </source>
</reference>
<proteinExistence type="predicted"/>
<organism evidence="4 5">
    <name type="scientific">Chitinophaga arvensicola</name>
    <dbReference type="NCBI Taxonomy" id="29529"/>
    <lineage>
        <taxon>Bacteria</taxon>
        <taxon>Pseudomonadati</taxon>
        <taxon>Bacteroidota</taxon>
        <taxon>Chitinophagia</taxon>
        <taxon>Chitinophagales</taxon>
        <taxon>Chitinophagaceae</taxon>
        <taxon>Chitinophaga</taxon>
    </lineage>
</organism>
<dbReference type="InterPro" id="IPR009057">
    <property type="entry name" value="Homeodomain-like_sf"/>
</dbReference>
<keyword evidence="2" id="KW-0804">Transcription</keyword>
<keyword evidence="5" id="KW-1185">Reference proteome</keyword>
<dbReference type="SMART" id="SM00342">
    <property type="entry name" value="HTH_ARAC"/>
    <property type="match status" value="1"/>
</dbReference>
<dbReference type="Pfam" id="PF12833">
    <property type="entry name" value="HTH_18"/>
    <property type="match status" value="1"/>
</dbReference>